<evidence type="ECO:0000313" key="3">
    <source>
        <dbReference type="Proteomes" id="UP001606134"/>
    </source>
</evidence>
<name>A0ABW7H5Y4_9BURK</name>
<dbReference type="GO" id="GO:0004497">
    <property type="term" value="F:monooxygenase activity"/>
    <property type="evidence" value="ECO:0007669"/>
    <property type="project" value="UniProtKB-KW"/>
</dbReference>
<dbReference type="InterPro" id="IPR052936">
    <property type="entry name" value="Jasmonate_Hydroxylase-like"/>
</dbReference>
<organism evidence="2 3">
    <name type="scientific">Pelomonas candidula</name>
    <dbReference type="NCBI Taxonomy" id="3299025"/>
    <lineage>
        <taxon>Bacteria</taxon>
        <taxon>Pseudomonadati</taxon>
        <taxon>Pseudomonadota</taxon>
        <taxon>Betaproteobacteria</taxon>
        <taxon>Burkholderiales</taxon>
        <taxon>Sphaerotilaceae</taxon>
        <taxon>Roseateles</taxon>
    </lineage>
</organism>
<dbReference type="SUPFAM" id="SSF54909">
    <property type="entry name" value="Dimeric alpha+beta barrel"/>
    <property type="match status" value="1"/>
</dbReference>
<sequence length="119" mass="13327">MRAMSAALPPPPYYAVIFTSQRTAADQGYGDMADRMVALAAEQPGYLGVESARGEDGLGITVSYWRSTDDIAAWRRNAEHKIARDTGRSDWYQHYTLRIARVERAYAWERADGAKDPQA</sequence>
<keyword evidence="2" id="KW-0560">Oxidoreductase</keyword>
<comment type="caution">
    <text evidence="2">The sequence shown here is derived from an EMBL/GenBank/DDBJ whole genome shotgun (WGS) entry which is preliminary data.</text>
</comment>
<dbReference type="EC" id="1.14.-.-" evidence="2"/>
<dbReference type="PANTHER" id="PTHR37811:SF2">
    <property type="entry name" value="ABM DOMAIN-CONTAINING PROTEIN"/>
    <property type="match status" value="1"/>
</dbReference>
<dbReference type="EMBL" id="JBIGIC010000001">
    <property type="protein sequence ID" value="MFG6485184.1"/>
    <property type="molecule type" value="Genomic_DNA"/>
</dbReference>
<keyword evidence="3" id="KW-1185">Reference proteome</keyword>
<feature type="domain" description="ABM" evidence="1">
    <location>
        <begin position="16"/>
        <end position="83"/>
    </location>
</feature>
<gene>
    <name evidence="2" type="ORF">ACG04R_00795</name>
</gene>
<dbReference type="PANTHER" id="PTHR37811">
    <property type="entry name" value="BLL5343 PROTEIN"/>
    <property type="match status" value="1"/>
</dbReference>
<evidence type="ECO:0000313" key="2">
    <source>
        <dbReference type="EMBL" id="MFG6485184.1"/>
    </source>
</evidence>
<protein>
    <submittedName>
        <fullName evidence="2">Antibiotic biosynthesis monooxygenase family protein</fullName>
        <ecNumber evidence="2">1.14.-.-</ecNumber>
    </submittedName>
</protein>
<keyword evidence="2" id="KW-0503">Monooxygenase</keyword>
<reference evidence="2 3" key="1">
    <citation type="submission" date="2024-08" db="EMBL/GenBank/DDBJ databases">
        <authorList>
            <person name="Lu H."/>
        </authorList>
    </citation>
    <scope>NUCLEOTIDE SEQUENCE [LARGE SCALE GENOMIC DNA]</scope>
    <source>
        <strain evidence="2 3">BYS78W</strain>
    </source>
</reference>
<dbReference type="Pfam" id="PF03992">
    <property type="entry name" value="ABM"/>
    <property type="match status" value="1"/>
</dbReference>
<dbReference type="RefSeq" id="WP_394405616.1">
    <property type="nucleotide sequence ID" value="NZ_JBIGIC010000001.1"/>
</dbReference>
<dbReference type="InterPro" id="IPR007138">
    <property type="entry name" value="ABM_dom"/>
</dbReference>
<dbReference type="InterPro" id="IPR011008">
    <property type="entry name" value="Dimeric_a/b-barrel"/>
</dbReference>
<dbReference type="Proteomes" id="UP001606134">
    <property type="component" value="Unassembled WGS sequence"/>
</dbReference>
<accession>A0ABW7H5Y4</accession>
<proteinExistence type="predicted"/>
<evidence type="ECO:0000259" key="1">
    <source>
        <dbReference type="Pfam" id="PF03992"/>
    </source>
</evidence>
<dbReference type="Gene3D" id="3.30.70.100">
    <property type="match status" value="1"/>
</dbReference>